<organism evidence="1 2">
    <name type="scientific">Stephania japonica</name>
    <dbReference type="NCBI Taxonomy" id="461633"/>
    <lineage>
        <taxon>Eukaryota</taxon>
        <taxon>Viridiplantae</taxon>
        <taxon>Streptophyta</taxon>
        <taxon>Embryophyta</taxon>
        <taxon>Tracheophyta</taxon>
        <taxon>Spermatophyta</taxon>
        <taxon>Magnoliopsida</taxon>
        <taxon>Ranunculales</taxon>
        <taxon>Menispermaceae</taxon>
        <taxon>Menispermoideae</taxon>
        <taxon>Cissampelideae</taxon>
        <taxon>Stephania</taxon>
    </lineage>
</organism>
<dbReference type="EMBL" id="JBBNAE010000009">
    <property type="protein sequence ID" value="KAK9095890.1"/>
    <property type="molecule type" value="Genomic_DNA"/>
</dbReference>
<dbReference type="AlphaFoldDB" id="A0AAP0ELV9"/>
<comment type="caution">
    <text evidence="1">The sequence shown here is derived from an EMBL/GenBank/DDBJ whole genome shotgun (WGS) entry which is preliminary data.</text>
</comment>
<name>A0AAP0ELV9_9MAGN</name>
<evidence type="ECO:0000313" key="1">
    <source>
        <dbReference type="EMBL" id="KAK9095890.1"/>
    </source>
</evidence>
<gene>
    <name evidence="1" type="ORF">Sjap_021387</name>
</gene>
<dbReference type="Proteomes" id="UP001417504">
    <property type="component" value="Unassembled WGS sequence"/>
</dbReference>
<accession>A0AAP0ELV9</accession>
<proteinExistence type="predicted"/>
<reference evidence="1 2" key="1">
    <citation type="submission" date="2024-01" db="EMBL/GenBank/DDBJ databases">
        <title>Genome assemblies of Stephania.</title>
        <authorList>
            <person name="Yang L."/>
        </authorList>
    </citation>
    <scope>NUCLEOTIDE SEQUENCE [LARGE SCALE GENOMIC DNA]</scope>
    <source>
        <strain evidence="1">QJT</strain>
        <tissue evidence="1">Leaf</tissue>
    </source>
</reference>
<sequence length="88" mass="9680">MTELSKYEKLTFFSSSLLEQLLSSLSVVLPSVLQHHLSGLLHLQKLQHGTPLRPSLPSPVQKETSKVTVYVTPQGFDPHNATCGVHCS</sequence>
<evidence type="ECO:0000313" key="2">
    <source>
        <dbReference type="Proteomes" id="UP001417504"/>
    </source>
</evidence>
<keyword evidence="2" id="KW-1185">Reference proteome</keyword>
<protein>
    <submittedName>
        <fullName evidence="1">Uncharacterized protein</fullName>
    </submittedName>
</protein>